<name>A0A6C0KVF4_9ZZZZ</name>
<proteinExistence type="predicted"/>
<protein>
    <submittedName>
        <fullName evidence="1">Uncharacterized protein</fullName>
    </submittedName>
</protein>
<organism evidence="1">
    <name type="scientific">viral metagenome</name>
    <dbReference type="NCBI Taxonomy" id="1070528"/>
    <lineage>
        <taxon>unclassified sequences</taxon>
        <taxon>metagenomes</taxon>
        <taxon>organismal metagenomes</taxon>
    </lineage>
</organism>
<dbReference type="EMBL" id="MN740993">
    <property type="protein sequence ID" value="QHU21962.1"/>
    <property type="molecule type" value="Genomic_DNA"/>
</dbReference>
<evidence type="ECO:0000313" key="1">
    <source>
        <dbReference type="EMBL" id="QHU21962.1"/>
    </source>
</evidence>
<sequence>MEFLENETVILRANLVKQNWMCFRCCTCSWSVAHISFIWGPIYGLFGGMCRKEEADSFELILTDQNIHWKQKLYICGLCCQSTKTKVIPLDKIQDIELVSDWCGDKCGYVNKAGDIYQVHFQTAGQGTEKAELSVFCIENPREFKKSVLDAKARVRTDTTIAGQSKTIQVSQQVSDVPSYQNQERLVRVLELLERQLSQKAPV</sequence>
<dbReference type="AlphaFoldDB" id="A0A6C0KVF4"/>
<accession>A0A6C0KVF4</accession>
<reference evidence="1" key="1">
    <citation type="journal article" date="2020" name="Nature">
        <title>Giant virus diversity and host interactions through global metagenomics.</title>
        <authorList>
            <person name="Schulz F."/>
            <person name="Roux S."/>
            <person name="Paez-Espino D."/>
            <person name="Jungbluth S."/>
            <person name="Walsh D.A."/>
            <person name="Denef V.J."/>
            <person name="McMahon K.D."/>
            <person name="Konstantinidis K.T."/>
            <person name="Eloe-Fadrosh E.A."/>
            <person name="Kyrpides N.C."/>
            <person name="Woyke T."/>
        </authorList>
    </citation>
    <scope>NUCLEOTIDE SEQUENCE</scope>
    <source>
        <strain evidence="1">GVMAG-S-3300013286-35</strain>
    </source>
</reference>